<dbReference type="Proteomes" id="UP000199079">
    <property type="component" value="Unassembled WGS sequence"/>
</dbReference>
<dbReference type="EMBL" id="FNPC01000006">
    <property type="protein sequence ID" value="SDY57688.1"/>
    <property type="molecule type" value="Genomic_DNA"/>
</dbReference>
<dbReference type="OrthoDB" id="336188at2157"/>
<accession>A0A1H3L146</accession>
<keyword evidence="2" id="KW-1185">Reference proteome</keyword>
<evidence type="ECO:0000313" key="1">
    <source>
        <dbReference type="EMBL" id="SDY57688.1"/>
    </source>
</evidence>
<gene>
    <name evidence="1" type="ORF">SAMN05216564_106233</name>
</gene>
<evidence type="ECO:0000313" key="2">
    <source>
        <dbReference type="Proteomes" id="UP000199079"/>
    </source>
</evidence>
<sequence>MHTTKELDGTSFEYRVDGDVVPGETVMPSVTSDDRVGVVMGTGVEGLGAGTFILSCVTAFYDHLRATRDEDFFEYPDYYTFQTASDPADYRMFDIYPDHKNVTVEPDAEQLLRSINDRAITTLLVPDVSPTSPDVDNVTLRSAHRRMDHCYVYAGDGRPSNVEFSIRQPRQPVQEWFETTVESLPDDSKVSVPPFGSDDDWIVQQFRQVSVKRALKRLPV</sequence>
<name>A0A1H3L146_9EURY</name>
<organism evidence="1 2">
    <name type="scientific">Halopenitus persicus</name>
    <dbReference type="NCBI Taxonomy" id="1048396"/>
    <lineage>
        <taxon>Archaea</taxon>
        <taxon>Methanobacteriati</taxon>
        <taxon>Methanobacteriota</taxon>
        <taxon>Stenosarchaea group</taxon>
        <taxon>Halobacteria</taxon>
        <taxon>Halobacteriales</taxon>
        <taxon>Haloferacaceae</taxon>
        <taxon>Halopenitus</taxon>
    </lineage>
</organism>
<proteinExistence type="predicted"/>
<dbReference type="RefSeq" id="WP_092733400.1">
    <property type="nucleotide sequence ID" value="NZ_FNPC01000006.1"/>
</dbReference>
<reference evidence="2" key="1">
    <citation type="submission" date="2016-10" db="EMBL/GenBank/DDBJ databases">
        <authorList>
            <person name="Varghese N."/>
            <person name="Submissions S."/>
        </authorList>
    </citation>
    <scope>NUCLEOTIDE SEQUENCE [LARGE SCALE GENOMIC DNA]</scope>
    <source>
        <strain evidence="2">DC30,IBRC 10041,KCTC 4046</strain>
    </source>
</reference>
<dbReference type="AlphaFoldDB" id="A0A1H3L146"/>
<protein>
    <submittedName>
        <fullName evidence="1">Uncharacterized protein</fullName>
    </submittedName>
</protein>